<gene>
    <name evidence="2" type="ORF">GGQ98_002733</name>
</gene>
<reference evidence="2 3" key="1">
    <citation type="submission" date="2020-08" db="EMBL/GenBank/DDBJ databases">
        <title>Genomic Encyclopedia of Type Strains, Phase IV (KMG-IV): sequencing the most valuable type-strain genomes for metagenomic binning, comparative biology and taxonomic classification.</title>
        <authorList>
            <person name="Goeker M."/>
        </authorList>
    </citation>
    <scope>NUCLEOTIDE SEQUENCE [LARGE SCALE GENOMIC DNA]</scope>
    <source>
        <strain evidence="2 3">DSM 17328</strain>
    </source>
</reference>
<keyword evidence="3" id="KW-1185">Reference proteome</keyword>
<sequence length="73" mass="8181">MPVKRIMREQLNLSSQTDDLRSQLGHPEILLVLIKLPLLLERPRLTERDEESDNHCGQAGNGTGPISHISPIC</sequence>
<evidence type="ECO:0000256" key="1">
    <source>
        <dbReference type="SAM" id="MobiDB-lite"/>
    </source>
</evidence>
<feature type="region of interest" description="Disordered" evidence="1">
    <location>
        <begin position="45"/>
        <end position="73"/>
    </location>
</feature>
<dbReference type="EMBL" id="JACHNZ010000034">
    <property type="protein sequence ID" value="MBB4633104.1"/>
    <property type="molecule type" value="Genomic_DNA"/>
</dbReference>
<dbReference type="Proteomes" id="UP000566324">
    <property type="component" value="Unassembled WGS sequence"/>
</dbReference>
<proteinExistence type="predicted"/>
<evidence type="ECO:0000313" key="2">
    <source>
        <dbReference type="EMBL" id="MBB4633104.1"/>
    </source>
</evidence>
<organism evidence="2 3">
    <name type="scientific">Sphingosinicella soli</name>
    <dbReference type="NCBI Taxonomy" id="333708"/>
    <lineage>
        <taxon>Bacteria</taxon>
        <taxon>Pseudomonadati</taxon>
        <taxon>Pseudomonadota</taxon>
        <taxon>Alphaproteobacteria</taxon>
        <taxon>Sphingomonadales</taxon>
        <taxon>Sphingosinicellaceae</taxon>
        <taxon>Sphingosinicella</taxon>
    </lineage>
</organism>
<evidence type="ECO:0000313" key="3">
    <source>
        <dbReference type="Proteomes" id="UP000566324"/>
    </source>
</evidence>
<name>A0A7W7B3A8_9SPHN</name>
<comment type="caution">
    <text evidence="2">The sequence shown here is derived from an EMBL/GenBank/DDBJ whole genome shotgun (WGS) entry which is preliminary data.</text>
</comment>
<dbReference type="AlphaFoldDB" id="A0A7W7B3A8"/>
<accession>A0A7W7B3A8</accession>
<protein>
    <submittedName>
        <fullName evidence="2">Uncharacterized protein</fullName>
    </submittedName>
</protein>